<gene>
    <name evidence="2" type="primary">LOC107698399</name>
</gene>
<evidence type="ECO:0000313" key="2">
    <source>
        <dbReference type="Ensembl" id="ENSSANP00000043991.1"/>
    </source>
</evidence>
<dbReference type="Pfam" id="PF21672">
    <property type="entry name" value="COMM_HN"/>
    <property type="match status" value="1"/>
</dbReference>
<reference evidence="2" key="1">
    <citation type="submission" date="2025-08" db="UniProtKB">
        <authorList>
            <consortium name="Ensembl"/>
        </authorList>
    </citation>
    <scope>IDENTIFICATION</scope>
</reference>
<protein>
    <submittedName>
        <fullName evidence="2">COMM domain-containing protein 4-like</fullName>
    </submittedName>
</protein>
<sequence>MTFRFCGDLDCPDWVLAEMSTLARMSSVKMKLLCVQVIKDLLDEDIDYDKVSKLTSDAKFESGDIKASIAVLSFILSSAAKHDVDSESLSSELQQLGLPKEHTTGLCKSYEDKHSALQEKLRESSLRLGRLEAVNWRVDYTLSSSELKHVNEPTVQLRLQAQDPETDSTKTTVVSITADKFRVLLTELCNSTNKLNVF</sequence>
<keyword evidence="3" id="KW-1185">Reference proteome</keyword>
<dbReference type="InterPro" id="IPR017920">
    <property type="entry name" value="COMM"/>
</dbReference>
<name>A0A671NGY4_9TELE</name>
<accession>A0A671NGY4</accession>
<dbReference type="Pfam" id="PF07258">
    <property type="entry name" value="COMM_domain"/>
    <property type="match status" value="1"/>
</dbReference>
<proteinExistence type="predicted"/>
<dbReference type="InterPro" id="IPR047155">
    <property type="entry name" value="COMMD4/6/7/8"/>
</dbReference>
<dbReference type="PROSITE" id="PS51269">
    <property type="entry name" value="COMM"/>
    <property type="match status" value="1"/>
</dbReference>
<dbReference type="PANTHER" id="PTHR16231">
    <property type="entry name" value="COMM DOMAIN-CONTAINING PROTEIN 4-8 FAMILY MEMBER"/>
    <property type="match status" value="1"/>
</dbReference>
<dbReference type="Ensembl" id="ENSSANT00000046796.1">
    <property type="protein sequence ID" value="ENSSANP00000043991.1"/>
    <property type="gene ID" value="ENSSANG00000022245.1"/>
</dbReference>
<feature type="domain" description="COMM" evidence="1">
    <location>
        <begin position="130"/>
        <end position="198"/>
    </location>
</feature>
<evidence type="ECO:0000259" key="1">
    <source>
        <dbReference type="PROSITE" id="PS51269"/>
    </source>
</evidence>
<dbReference type="Proteomes" id="UP000472260">
    <property type="component" value="Unassembled WGS sequence"/>
</dbReference>
<evidence type="ECO:0000313" key="3">
    <source>
        <dbReference type="Proteomes" id="UP000472260"/>
    </source>
</evidence>
<reference evidence="2" key="2">
    <citation type="submission" date="2025-09" db="UniProtKB">
        <authorList>
            <consortium name="Ensembl"/>
        </authorList>
    </citation>
    <scope>IDENTIFICATION</scope>
</reference>
<dbReference type="AlphaFoldDB" id="A0A671NGY4"/>
<organism evidence="2 3">
    <name type="scientific">Sinocyclocheilus anshuiensis</name>
    <dbReference type="NCBI Taxonomy" id="1608454"/>
    <lineage>
        <taxon>Eukaryota</taxon>
        <taxon>Metazoa</taxon>
        <taxon>Chordata</taxon>
        <taxon>Craniata</taxon>
        <taxon>Vertebrata</taxon>
        <taxon>Euteleostomi</taxon>
        <taxon>Actinopterygii</taxon>
        <taxon>Neopterygii</taxon>
        <taxon>Teleostei</taxon>
        <taxon>Ostariophysi</taxon>
        <taxon>Cypriniformes</taxon>
        <taxon>Cyprinidae</taxon>
        <taxon>Cyprininae</taxon>
        <taxon>Sinocyclocheilus</taxon>
    </lineage>
</organism>
<dbReference type="PANTHER" id="PTHR16231:SF4">
    <property type="entry name" value="COMM DOMAIN-CONTAINING PROTEIN 4"/>
    <property type="match status" value="1"/>
</dbReference>